<proteinExistence type="predicted"/>
<dbReference type="EMBL" id="MU826826">
    <property type="protein sequence ID" value="KAJ7375481.1"/>
    <property type="molecule type" value="Genomic_DNA"/>
</dbReference>
<evidence type="ECO:0000313" key="4">
    <source>
        <dbReference type="Proteomes" id="UP001163046"/>
    </source>
</evidence>
<reference evidence="3" key="1">
    <citation type="submission" date="2023-01" db="EMBL/GenBank/DDBJ databases">
        <title>Genome assembly of the deep-sea coral Lophelia pertusa.</title>
        <authorList>
            <person name="Herrera S."/>
            <person name="Cordes E."/>
        </authorList>
    </citation>
    <scope>NUCLEOTIDE SEQUENCE</scope>
    <source>
        <strain evidence="3">USNM1676648</strain>
        <tissue evidence="3">Polyp</tissue>
    </source>
</reference>
<accession>A0A9W9Z592</accession>
<dbReference type="Proteomes" id="UP001163046">
    <property type="component" value="Unassembled WGS sequence"/>
</dbReference>
<protein>
    <recommendedName>
        <fullName evidence="2">Sacsin/Nov domain-containing protein</fullName>
    </recommendedName>
</protein>
<dbReference type="AlphaFoldDB" id="A0A9W9Z592"/>
<dbReference type="SUPFAM" id="SSF55874">
    <property type="entry name" value="ATPase domain of HSP90 chaperone/DNA topoisomerase II/histidine kinase"/>
    <property type="match status" value="1"/>
</dbReference>
<evidence type="ECO:0000256" key="1">
    <source>
        <dbReference type="SAM" id="MobiDB-lite"/>
    </source>
</evidence>
<dbReference type="PANTHER" id="PTHR15600:SF42">
    <property type="entry name" value="SACSIN"/>
    <property type="match status" value="1"/>
</dbReference>
<dbReference type="OrthoDB" id="10071728at2759"/>
<name>A0A9W9Z592_9CNID</name>
<dbReference type="GO" id="GO:0030544">
    <property type="term" value="F:Hsp70 protein binding"/>
    <property type="evidence" value="ECO:0007669"/>
    <property type="project" value="TreeGrafter"/>
</dbReference>
<dbReference type="InterPro" id="IPR058210">
    <property type="entry name" value="SACS/Nov_dom"/>
</dbReference>
<dbReference type="InterPro" id="IPR052972">
    <property type="entry name" value="Sacsin_chaperone_reg"/>
</dbReference>
<sequence>MGTYQKKSTMKKSTTRVAGRQAVPTRTSTTLPEPEEQSIGEEFGQHEKLTTQLNRLLEQYTDGFAVLKELVQNADDAGATEVRFLYDERTNKDAMTRLLDKGMKECQGPALWVYNDAAFKDEDFENIEKLSGATKKHDTEKIGKFGLGFNAVYNLTDVPMFVSRNYFVVFDPHMSYLGKAIKNSAKPGIKINLQKDAGRLWQCEDQFKPFNGIFGCEIDLDKKDNSFDGTLFRFPLRTAEQARQSEIKQLYYNDHEMRKLLQMFLHGAKSLLVFTQNVLRVGIYNLPNISPHNPQPSLLFQVTKSQAKIQRELSFPVTLPATAEKLSKEEQYFLKQCNFLQVASKCTRDARDHGVDPRKFPKSSMTVNINCNFTKSGLKYFNVNSRLEKEKITWLVVSSMGNGQAMQFVKDNNDTSLVPSAGVAVQLVPKESDKFLPSPVVKNINGQDVNGTVFCYLPLPIHSGLPVHINGAFAVASNRRQLQEKLEDDKSCYGVKWNEVLMQDSVCSAYLRLLQM</sequence>
<dbReference type="PANTHER" id="PTHR15600">
    <property type="entry name" value="SACSIN"/>
    <property type="match status" value="1"/>
</dbReference>
<organism evidence="3 4">
    <name type="scientific">Desmophyllum pertusum</name>
    <dbReference type="NCBI Taxonomy" id="174260"/>
    <lineage>
        <taxon>Eukaryota</taxon>
        <taxon>Metazoa</taxon>
        <taxon>Cnidaria</taxon>
        <taxon>Anthozoa</taxon>
        <taxon>Hexacorallia</taxon>
        <taxon>Scleractinia</taxon>
        <taxon>Caryophylliina</taxon>
        <taxon>Caryophylliidae</taxon>
        <taxon>Desmophyllum</taxon>
    </lineage>
</organism>
<dbReference type="NCBIfam" id="NF047352">
    <property type="entry name" value="P_loop_sacsin"/>
    <property type="match status" value="1"/>
</dbReference>
<evidence type="ECO:0000259" key="2">
    <source>
        <dbReference type="Pfam" id="PF25794"/>
    </source>
</evidence>
<dbReference type="Gene3D" id="3.30.565.10">
    <property type="entry name" value="Histidine kinase-like ATPase, C-terminal domain"/>
    <property type="match status" value="1"/>
</dbReference>
<feature type="domain" description="Sacsin/Nov" evidence="2">
    <location>
        <begin position="46"/>
        <end position="288"/>
    </location>
</feature>
<gene>
    <name evidence="3" type="ORF">OS493_002255</name>
</gene>
<keyword evidence="4" id="KW-1185">Reference proteome</keyword>
<feature type="region of interest" description="Disordered" evidence="1">
    <location>
        <begin position="1"/>
        <end position="39"/>
    </location>
</feature>
<evidence type="ECO:0000313" key="3">
    <source>
        <dbReference type="EMBL" id="KAJ7375481.1"/>
    </source>
</evidence>
<comment type="caution">
    <text evidence="3">The sequence shown here is derived from an EMBL/GenBank/DDBJ whole genome shotgun (WGS) entry which is preliminary data.</text>
</comment>
<dbReference type="Pfam" id="PF25794">
    <property type="entry name" value="SACS"/>
    <property type="match status" value="1"/>
</dbReference>
<dbReference type="InterPro" id="IPR036890">
    <property type="entry name" value="HATPase_C_sf"/>
</dbReference>